<dbReference type="OrthoDB" id="6500477at2"/>
<dbReference type="RefSeq" id="WP_061169686.1">
    <property type="nucleotide sequence ID" value="NZ_FCOA02000016.1"/>
</dbReference>
<feature type="transmembrane region" description="Helical" evidence="8">
    <location>
        <begin position="529"/>
        <end position="551"/>
    </location>
</feature>
<keyword evidence="13" id="KW-1185">Reference proteome</keyword>
<comment type="similarity">
    <text evidence="2">Belongs to the MscS (TC 1.A.23) family.</text>
</comment>
<dbReference type="AlphaFoldDB" id="A0A158C1B2"/>
<feature type="transmembrane region" description="Helical" evidence="8">
    <location>
        <begin position="358"/>
        <end position="386"/>
    </location>
</feature>
<dbReference type="GO" id="GO:0005886">
    <property type="term" value="C:plasma membrane"/>
    <property type="evidence" value="ECO:0007669"/>
    <property type="project" value="UniProtKB-SubCell"/>
</dbReference>
<dbReference type="SUPFAM" id="SSF82861">
    <property type="entry name" value="Mechanosensitive channel protein MscS (YggB), transmembrane region"/>
    <property type="match status" value="1"/>
</dbReference>
<evidence type="ECO:0000256" key="2">
    <source>
        <dbReference type="ARBA" id="ARBA00008017"/>
    </source>
</evidence>
<evidence type="ECO:0000259" key="10">
    <source>
        <dbReference type="Pfam" id="PF00924"/>
    </source>
</evidence>
<evidence type="ECO:0000256" key="9">
    <source>
        <dbReference type="SAM" id="SignalP"/>
    </source>
</evidence>
<dbReference type="Pfam" id="PF21088">
    <property type="entry name" value="MS_channel_1st"/>
    <property type="match status" value="1"/>
</dbReference>
<evidence type="ECO:0000256" key="5">
    <source>
        <dbReference type="ARBA" id="ARBA00022989"/>
    </source>
</evidence>
<reference evidence="12" key="1">
    <citation type="submission" date="2016-01" db="EMBL/GenBank/DDBJ databases">
        <authorList>
            <person name="Peeters C."/>
        </authorList>
    </citation>
    <scope>NUCLEOTIDE SEQUENCE</scope>
    <source>
        <strain evidence="12">LMG 29322</strain>
    </source>
</reference>
<dbReference type="InterPro" id="IPR023408">
    <property type="entry name" value="MscS_beta-dom_sf"/>
</dbReference>
<sequence>MSAFAPRVEAGQDLGLARAWIVALACALLCLSGAMNATAAPLPATLQGLISPKAADAQAASAPTPASQAEMVRSLNTLIGTLDNDAQRSAFVAQLKVLRDATEKATPAAQATPANGDLLGAIASGIQSVETNLSSGLTPMRFWAARSGAAVDELRHITTGESTGQILAGMAATLAGWGVCAFLLIHLQRRVFARYGRGVALAPNPTSMDMLTFALRQTGPWVVAFIAVLLFVRAMPDALGRTLGLVIAYAIVAGSIFSAICMIVFSVFSTAHRRVAVQQLLTHTLWPLFAIGACGALGDATANADVTRQLGPNLAGVVSTFASLAAALLSGWFALAYRRPVTHLIRNRPYARRRDHQFATEALDILASLWHIPILLIAVASVVAIIDGRGAEGDVLRPSLLSAALLVLTLFVSALLMHLTRRRDTRAQRRAPHLSRLLRFACTLAVLVIWLAYLRFELELWSGPIARLIKHSAMTPGFRHALIAVVATVFGAWFIWILIDTIILEALGPNSSRNKALSPGVRARTMLPLVRNGIFVTVASLAAIVAAASLGINLTPLLAGAGVIGLAVGFGAKSLVTDLITGLFIIVEETISVGDWIDIDGGHAGTVMDLTIRTVRLRDGQGAVHTIPFSQIKIVKNLSRDFANAVFEVRVPFSANLDDVTRMITEVGAELADDLRFRNQILAPVEVWGLDRFDVNCVIVKGQIKTRPLQQWSVSRAFNARLKLKMDEAGIEMQLPQMHVHTSPNENRPPADNAAQPELRVLRESS</sequence>
<dbReference type="InterPro" id="IPR011066">
    <property type="entry name" value="MscS_channel_C_sf"/>
</dbReference>
<comment type="caution">
    <text evidence="12">The sequence shown here is derived from an EMBL/GenBank/DDBJ whole genome shotgun (WGS) entry which is preliminary data.</text>
</comment>
<feature type="transmembrane region" description="Helical" evidence="8">
    <location>
        <begin position="280"/>
        <end position="302"/>
    </location>
</feature>
<keyword evidence="9" id="KW-0732">Signal</keyword>
<feature type="transmembrane region" description="Helical" evidence="8">
    <location>
        <begin position="314"/>
        <end position="337"/>
    </location>
</feature>
<evidence type="ECO:0000256" key="7">
    <source>
        <dbReference type="SAM" id="MobiDB-lite"/>
    </source>
</evidence>
<evidence type="ECO:0000256" key="6">
    <source>
        <dbReference type="ARBA" id="ARBA00023136"/>
    </source>
</evidence>
<proteinExistence type="inferred from homology"/>
<feature type="domain" description="Mechanosensitive ion channel MscS" evidence="10">
    <location>
        <begin position="575"/>
        <end position="640"/>
    </location>
</feature>
<dbReference type="Gene3D" id="1.10.287.1260">
    <property type="match status" value="1"/>
</dbReference>
<feature type="transmembrane region" description="Helical" evidence="8">
    <location>
        <begin position="247"/>
        <end position="268"/>
    </location>
</feature>
<evidence type="ECO:0000256" key="1">
    <source>
        <dbReference type="ARBA" id="ARBA00004651"/>
    </source>
</evidence>
<dbReference type="InterPro" id="IPR011014">
    <property type="entry name" value="MscS_channel_TM-2"/>
</dbReference>
<dbReference type="Pfam" id="PF00924">
    <property type="entry name" value="MS_channel_2nd"/>
    <property type="match status" value="1"/>
</dbReference>
<protein>
    <submittedName>
        <fullName evidence="12">Mechanosensitive ion channel protein</fullName>
    </submittedName>
</protein>
<feature type="transmembrane region" description="Helical" evidence="8">
    <location>
        <begin position="437"/>
        <end position="456"/>
    </location>
</feature>
<feature type="transmembrane region" description="Helical" evidence="8">
    <location>
        <begin position="218"/>
        <end position="235"/>
    </location>
</feature>
<evidence type="ECO:0000256" key="8">
    <source>
        <dbReference type="SAM" id="Phobius"/>
    </source>
</evidence>
<accession>A0A158C1B2</accession>
<comment type="subcellular location">
    <subcellularLocation>
        <location evidence="1">Cell membrane</location>
        <topology evidence="1">Multi-pass membrane protein</topology>
    </subcellularLocation>
</comment>
<dbReference type="InterPro" id="IPR045276">
    <property type="entry name" value="YbiO_bact"/>
</dbReference>
<dbReference type="Proteomes" id="UP000054851">
    <property type="component" value="Unassembled WGS sequence"/>
</dbReference>
<dbReference type="SUPFAM" id="SSF82689">
    <property type="entry name" value="Mechanosensitive channel protein MscS (YggB), C-terminal domain"/>
    <property type="match status" value="1"/>
</dbReference>
<feature type="transmembrane region" description="Helical" evidence="8">
    <location>
        <begin position="398"/>
        <end position="416"/>
    </location>
</feature>
<feature type="domain" description="Mechanosensitive ion channel transmembrane helices 2/3" evidence="11">
    <location>
        <begin position="534"/>
        <end position="573"/>
    </location>
</feature>
<dbReference type="PANTHER" id="PTHR30460:SF0">
    <property type="entry name" value="MODERATE CONDUCTANCE MECHANOSENSITIVE CHANNEL YBIO"/>
    <property type="match status" value="1"/>
</dbReference>
<dbReference type="STRING" id="1777140.AWB79_04569"/>
<name>A0A158C1B2_9BURK</name>
<feature type="transmembrane region" description="Helical" evidence="8">
    <location>
        <begin position="557"/>
        <end position="576"/>
    </location>
</feature>
<feature type="transmembrane region" description="Helical" evidence="8">
    <location>
        <begin position="166"/>
        <end position="187"/>
    </location>
</feature>
<dbReference type="SUPFAM" id="SSF50182">
    <property type="entry name" value="Sm-like ribonucleoproteins"/>
    <property type="match status" value="1"/>
</dbReference>
<evidence type="ECO:0000259" key="11">
    <source>
        <dbReference type="Pfam" id="PF21088"/>
    </source>
</evidence>
<keyword evidence="5 8" id="KW-1133">Transmembrane helix</keyword>
<keyword evidence="4 8" id="KW-0812">Transmembrane</keyword>
<dbReference type="Gene3D" id="3.30.70.100">
    <property type="match status" value="1"/>
</dbReference>
<feature type="signal peptide" evidence="9">
    <location>
        <begin position="1"/>
        <end position="39"/>
    </location>
</feature>
<dbReference type="InterPro" id="IPR010920">
    <property type="entry name" value="LSM_dom_sf"/>
</dbReference>
<feature type="chain" id="PRO_5007622490" evidence="9">
    <location>
        <begin position="40"/>
        <end position="766"/>
    </location>
</feature>
<evidence type="ECO:0000313" key="12">
    <source>
        <dbReference type="EMBL" id="SAK76139.1"/>
    </source>
</evidence>
<dbReference type="EMBL" id="FCOA02000016">
    <property type="protein sequence ID" value="SAK76139.1"/>
    <property type="molecule type" value="Genomic_DNA"/>
</dbReference>
<dbReference type="GO" id="GO:0008381">
    <property type="term" value="F:mechanosensitive monoatomic ion channel activity"/>
    <property type="evidence" value="ECO:0007669"/>
    <property type="project" value="InterPro"/>
</dbReference>
<evidence type="ECO:0000256" key="3">
    <source>
        <dbReference type="ARBA" id="ARBA00022475"/>
    </source>
</evidence>
<evidence type="ECO:0000256" key="4">
    <source>
        <dbReference type="ARBA" id="ARBA00022692"/>
    </source>
</evidence>
<dbReference type="InterPro" id="IPR049142">
    <property type="entry name" value="MS_channel_1st"/>
</dbReference>
<feature type="region of interest" description="Disordered" evidence="7">
    <location>
        <begin position="740"/>
        <end position="766"/>
    </location>
</feature>
<gene>
    <name evidence="12" type="ORF">AWB79_04569</name>
</gene>
<keyword evidence="3" id="KW-1003">Cell membrane</keyword>
<dbReference type="InterPro" id="IPR006685">
    <property type="entry name" value="MscS_channel_2nd"/>
</dbReference>
<evidence type="ECO:0000313" key="13">
    <source>
        <dbReference type="Proteomes" id="UP000054851"/>
    </source>
</evidence>
<organism evidence="12 13">
    <name type="scientific">Caballeronia hypogeia</name>
    <dbReference type="NCBI Taxonomy" id="1777140"/>
    <lineage>
        <taxon>Bacteria</taxon>
        <taxon>Pseudomonadati</taxon>
        <taxon>Pseudomonadota</taxon>
        <taxon>Betaproteobacteria</taxon>
        <taxon>Burkholderiales</taxon>
        <taxon>Burkholderiaceae</taxon>
        <taxon>Caballeronia</taxon>
    </lineage>
</organism>
<feature type="transmembrane region" description="Helical" evidence="8">
    <location>
        <begin position="481"/>
        <end position="508"/>
    </location>
</feature>
<dbReference type="Gene3D" id="2.30.30.60">
    <property type="match status" value="1"/>
</dbReference>
<keyword evidence="6 8" id="KW-0472">Membrane</keyword>
<dbReference type="PANTHER" id="PTHR30460">
    <property type="entry name" value="MODERATE CONDUCTANCE MECHANOSENSITIVE CHANNEL YBIO"/>
    <property type="match status" value="1"/>
</dbReference>